<sequence>MGSRSGGSVPETAFNKVDISIDVNAASPRFITLVSLGFFRVADKYAFGCFGIKFGATFI</sequence>
<dbReference type="AlphaFoldDB" id="A0A2K1JBX1"/>
<reference evidence="1 3" key="1">
    <citation type="journal article" date="2008" name="Science">
        <title>The Physcomitrella genome reveals evolutionary insights into the conquest of land by plants.</title>
        <authorList>
            <person name="Rensing S."/>
            <person name="Lang D."/>
            <person name="Zimmer A."/>
            <person name="Terry A."/>
            <person name="Salamov A."/>
            <person name="Shapiro H."/>
            <person name="Nishiyama T."/>
            <person name="Perroud P.-F."/>
            <person name="Lindquist E."/>
            <person name="Kamisugi Y."/>
            <person name="Tanahashi T."/>
            <person name="Sakakibara K."/>
            <person name="Fujita T."/>
            <person name="Oishi K."/>
            <person name="Shin-I T."/>
            <person name="Kuroki Y."/>
            <person name="Toyoda A."/>
            <person name="Suzuki Y."/>
            <person name="Hashimoto A."/>
            <person name="Yamaguchi K."/>
            <person name="Sugano A."/>
            <person name="Kohara Y."/>
            <person name="Fujiyama A."/>
            <person name="Anterola A."/>
            <person name="Aoki S."/>
            <person name="Ashton N."/>
            <person name="Barbazuk W.B."/>
            <person name="Barker E."/>
            <person name="Bennetzen J."/>
            <person name="Bezanilla M."/>
            <person name="Blankenship R."/>
            <person name="Cho S.H."/>
            <person name="Dutcher S."/>
            <person name="Estelle M."/>
            <person name="Fawcett J.A."/>
            <person name="Gundlach H."/>
            <person name="Hanada K."/>
            <person name="Heyl A."/>
            <person name="Hicks K.A."/>
            <person name="Hugh J."/>
            <person name="Lohr M."/>
            <person name="Mayer K."/>
            <person name="Melkozernov A."/>
            <person name="Murata T."/>
            <person name="Nelson D."/>
            <person name="Pils B."/>
            <person name="Prigge M."/>
            <person name="Reiss B."/>
            <person name="Renner T."/>
            <person name="Rombauts S."/>
            <person name="Rushton P."/>
            <person name="Sanderfoot A."/>
            <person name="Schween G."/>
            <person name="Shiu S.-H."/>
            <person name="Stueber K."/>
            <person name="Theodoulou F.L."/>
            <person name="Tu H."/>
            <person name="Van de Peer Y."/>
            <person name="Verrier P.J."/>
            <person name="Waters E."/>
            <person name="Wood A."/>
            <person name="Yang L."/>
            <person name="Cove D."/>
            <person name="Cuming A."/>
            <person name="Hasebe M."/>
            <person name="Lucas S."/>
            <person name="Mishler D.B."/>
            <person name="Reski R."/>
            <person name="Grigoriev I."/>
            <person name="Quatrano R.S."/>
            <person name="Boore J.L."/>
        </authorList>
    </citation>
    <scope>NUCLEOTIDE SEQUENCE [LARGE SCALE GENOMIC DNA]</scope>
    <source>
        <strain evidence="2 3">cv. Gransden 2004</strain>
    </source>
</reference>
<reference evidence="2" key="3">
    <citation type="submission" date="2020-12" db="UniProtKB">
        <authorList>
            <consortium name="EnsemblPlants"/>
        </authorList>
    </citation>
    <scope>IDENTIFICATION</scope>
</reference>
<proteinExistence type="predicted"/>
<dbReference type="InParanoid" id="A0A2K1JBX1"/>
<dbReference type="EMBL" id="ABEU02000015">
    <property type="protein sequence ID" value="PNR39030.1"/>
    <property type="molecule type" value="Genomic_DNA"/>
</dbReference>
<accession>A0A2K1JBX1</accession>
<gene>
    <name evidence="1" type="ORF">PHYPA_019308</name>
</gene>
<dbReference type="Proteomes" id="UP000006727">
    <property type="component" value="Chromosome 15"/>
</dbReference>
<dbReference type="Gramene" id="Pp3c15_4590V3.1">
    <property type="protein sequence ID" value="PAC:32928826.CDS.1"/>
    <property type="gene ID" value="Pp3c15_4590"/>
</dbReference>
<dbReference type="EnsemblPlants" id="Pp3c15_4590V3.1">
    <property type="protein sequence ID" value="PAC:32928826.CDS.1"/>
    <property type="gene ID" value="Pp3c15_4590"/>
</dbReference>
<dbReference type="PaxDb" id="3218-PP1S83_113V6.1"/>
<keyword evidence="3" id="KW-1185">Reference proteome</keyword>
<name>A0A2K1JBX1_PHYPA</name>
<organism evidence="1">
    <name type="scientific">Physcomitrium patens</name>
    <name type="common">Spreading-leaved earth moss</name>
    <name type="synonym">Physcomitrella patens</name>
    <dbReference type="NCBI Taxonomy" id="3218"/>
    <lineage>
        <taxon>Eukaryota</taxon>
        <taxon>Viridiplantae</taxon>
        <taxon>Streptophyta</taxon>
        <taxon>Embryophyta</taxon>
        <taxon>Bryophyta</taxon>
        <taxon>Bryophytina</taxon>
        <taxon>Bryopsida</taxon>
        <taxon>Funariidae</taxon>
        <taxon>Funariales</taxon>
        <taxon>Funariaceae</taxon>
        <taxon>Physcomitrium</taxon>
    </lineage>
</organism>
<evidence type="ECO:0000313" key="3">
    <source>
        <dbReference type="Proteomes" id="UP000006727"/>
    </source>
</evidence>
<evidence type="ECO:0000313" key="1">
    <source>
        <dbReference type="EMBL" id="PNR39030.1"/>
    </source>
</evidence>
<reference evidence="1 3" key="2">
    <citation type="journal article" date="2018" name="Plant J.">
        <title>The Physcomitrella patens chromosome-scale assembly reveals moss genome structure and evolution.</title>
        <authorList>
            <person name="Lang D."/>
            <person name="Ullrich K.K."/>
            <person name="Murat F."/>
            <person name="Fuchs J."/>
            <person name="Jenkins J."/>
            <person name="Haas F.B."/>
            <person name="Piednoel M."/>
            <person name="Gundlach H."/>
            <person name="Van Bel M."/>
            <person name="Meyberg R."/>
            <person name="Vives C."/>
            <person name="Morata J."/>
            <person name="Symeonidi A."/>
            <person name="Hiss M."/>
            <person name="Muchero W."/>
            <person name="Kamisugi Y."/>
            <person name="Saleh O."/>
            <person name="Blanc G."/>
            <person name="Decker E.L."/>
            <person name="van Gessel N."/>
            <person name="Grimwood J."/>
            <person name="Hayes R.D."/>
            <person name="Graham S.W."/>
            <person name="Gunter L.E."/>
            <person name="McDaniel S.F."/>
            <person name="Hoernstein S.N.W."/>
            <person name="Larsson A."/>
            <person name="Li F.W."/>
            <person name="Perroud P.F."/>
            <person name="Phillips J."/>
            <person name="Ranjan P."/>
            <person name="Rokshar D.S."/>
            <person name="Rothfels C.J."/>
            <person name="Schneider L."/>
            <person name="Shu S."/>
            <person name="Stevenson D.W."/>
            <person name="Thummler F."/>
            <person name="Tillich M."/>
            <person name="Villarreal Aguilar J.C."/>
            <person name="Widiez T."/>
            <person name="Wong G.K."/>
            <person name="Wymore A."/>
            <person name="Zhang Y."/>
            <person name="Zimmer A.D."/>
            <person name="Quatrano R.S."/>
            <person name="Mayer K.F.X."/>
            <person name="Goodstein D."/>
            <person name="Casacuberta J.M."/>
            <person name="Vandepoele K."/>
            <person name="Reski R."/>
            <person name="Cuming A.C."/>
            <person name="Tuskan G.A."/>
            <person name="Maumus F."/>
            <person name="Salse J."/>
            <person name="Schmutz J."/>
            <person name="Rensing S.A."/>
        </authorList>
    </citation>
    <scope>NUCLEOTIDE SEQUENCE [LARGE SCALE GENOMIC DNA]</scope>
    <source>
        <strain evidence="2 3">cv. Gransden 2004</strain>
    </source>
</reference>
<protein>
    <submittedName>
        <fullName evidence="1 2">Uncharacterized protein</fullName>
    </submittedName>
</protein>
<evidence type="ECO:0000313" key="2">
    <source>
        <dbReference type="EnsemblPlants" id="PAC:32928826.CDS.1"/>
    </source>
</evidence>